<dbReference type="SUPFAM" id="SSF54001">
    <property type="entry name" value="Cysteine proteinases"/>
    <property type="match status" value="1"/>
</dbReference>
<keyword evidence="4" id="KW-0788">Thiol protease</keyword>
<keyword evidence="7" id="KW-1185">Reference proteome</keyword>
<sequence length="100" mass="11519">MSNLTTLVINNGLEIWHIFLPINIKETHWYLAVLNTKRREVQILDSLAKPISEYRPDLSHVVSDTLPLVQFKSILPCSNRTDVAQNFPAASYQERITQDK</sequence>
<dbReference type="GO" id="GO:0006508">
    <property type="term" value="P:proteolysis"/>
    <property type="evidence" value="ECO:0007669"/>
    <property type="project" value="UniProtKB-KW"/>
</dbReference>
<dbReference type="Proteomes" id="UP000026960">
    <property type="component" value="Chromosome 6"/>
</dbReference>
<dbReference type="EnsemblPlants" id="OBART06G12220.1">
    <property type="protein sequence ID" value="OBART06G12220.1"/>
    <property type="gene ID" value="OBART06G12220"/>
</dbReference>
<dbReference type="GO" id="GO:0005634">
    <property type="term" value="C:nucleus"/>
    <property type="evidence" value="ECO:0007669"/>
    <property type="project" value="TreeGrafter"/>
</dbReference>
<dbReference type="GO" id="GO:0016929">
    <property type="term" value="F:deSUMOylase activity"/>
    <property type="evidence" value="ECO:0007669"/>
    <property type="project" value="TreeGrafter"/>
</dbReference>
<organism evidence="6">
    <name type="scientific">Oryza barthii</name>
    <dbReference type="NCBI Taxonomy" id="65489"/>
    <lineage>
        <taxon>Eukaryota</taxon>
        <taxon>Viridiplantae</taxon>
        <taxon>Streptophyta</taxon>
        <taxon>Embryophyta</taxon>
        <taxon>Tracheophyta</taxon>
        <taxon>Spermatophyta</taxon>
        <taxon>Magnoliopsida</taxon>
        <taxon>Liliopsida</taxon>
        <taxon>Poales</taxon>
        <taxon>Poaceae</taxon>
        <taxon>BOP clade</taxon>
        <taxon>Oryzoideae</taxon>
        <taxon>Oryzeae</taxon>
        <taxon>Oryzinae</taxon>
        <taxon>Oryza</taxon>
    </lineage>
</organism>
<dbReference type="PaxDb" id="65489-OBART06G12220.1"/>
<evidence type="ECO:0000256" key="3">
    <source>
        <dbReference type="ARBA" id="ARBA00022801"/>
    </source>
</evidence>
<dbReference type="Gramene" id="OBART06G12220.1">
    <property type="protein sequence ID" value="OBART06G12220.1"/>
    <property type="gene ID" value="OBART06G12220"/>
</dbReference>
<dbReference type="PANTHER" id="PTHR12606">
    <property type="entry name" value="SENTRIN/SUMO-SPECIFIC PROTEASE"/>
    <property type="match status" value="1"/>
</dbReference>
<dbReference type="Gene3D" id="3.40.395.10">
    <property type="entry name" value="Adenoviral Proteinase, Chain A"/>
    <property type="match status" value="1"/>
</dbReference>
<evidence type="ECO:0000256" key="2">
    <source>
        <dbReference type="ARBA" id="ARBA00022670"/>
    </source>
</evidence>
<keyword evidence="2" id="KW-0645">Protease</keyword>
<dbReference type="AlphaFoldDB" id="A0A0D3GFS9"/>
<accession>A0A0D3GFS9</accession>
<proteinExistence type="inferred from homology"/>
<evidence type="ECO:0000256" key="4">
    <source>
        <dbReference type="ARBA" id="ARBA00022807"/>
    </source>
</evidence>
<dbReference type="PANTHER" id="PTHR12606:SF155">
    <property type="entry name" value="OS04G0316900 PROTEIN"/>
    <property type="match status" value="1"/>
</dbReference>
<reference evidence="6" key="1">
    <citation type="journal article" date="2009" name="Rice">
        <title>De Novo Next Generation Sequencing of Plant Genomes.</title>
        <authorList>
            <person name="Rounsley S."/>
            <person name="Marri P.R."/>
            <person name="Yu Y."/>
            <person name="He R."/>
            <person name="Sisneros N."/>
            <person name="Goicoechea J.L."/>
            <person name="Lee S.J."/>
            <person name="Angelova A."/>
            <person name="Kudrna D."/>
            <person name="Luo M."/>
            <person name="Affourtit J."/>
            <person name="Desany B."/>
            <person name="Knight J."/>
            <person name="Niazi F."/>
            <person name="Egholm M."/>
            <person name="Wing R.A."/>
        </authorList>
    </citation>
    <scope>NUCLEOTIDE SEQUENCE [LARGE SCALE GENOMIC DNA]</scope>
    <source>
        <strain evidence="6">cv. IRGC 105608</strain>
    </source>
</reference>
<dbReference type="InterPro" id="IPR003653">
    <property type="entry name" value="Peptidase_C48_C"/>
</dbReference>
<keyword evidence="3" id="KW-0378">Hydrolase</keyword>
<comment type="similarity">
    <text evidence="1">Belongs to the peptidase C48 family.</text>
</comment>
<evidence type="ECO:0000313" key="7">
    <source>
        <dbReference type="Proteomes" id="UP000026960"/>
    </source>
</evidence>
<protein>
    <recommendedName>
        <fullName evidence="5">Ubiquitin-like protease family profile domain-containing protein</fullName>
    </recommendedName>
</protein>
<feature type="domain" description="Ubiquitin-like protease family profile" evidence="5">
    <location>
        <begin position="1"/>
        <end position="100"/>
    </location>
</feature>
<evidence type="ECO:0000313" key="6">
    <source>
        <dbReference type="EnsemblPlants" id="OBART06G12220.1"/>
    </source>
</evidence>
<evidence type="ECO:0000256" key="1">
    <source>
        <dbReference type="ARBA" id="ARBA00005234"/>
    </source>
</evidence>
<dbReference type="GO" id="GO:0016926">
    <property type="term" value="P:protein desumoylation"/>
    <property type="evidence" value="ECO:0007669"/>
    <property type="project" value="TreeGrafter"/>
</dbReference>
<evidence type="ECO:0000259" key="5">
    <source>
        <dbReference type="PROSITE" id="PS50600"/>
    </source>
</evidence>
<dbReference type="Pfam" id="PF02902">
    <property type="entry name" value="Peptidase_C48"/>
    <property type="match status" value="1"/>
</dbReference>
<dbReference type="HOGENOM" id="CLU_2310390_0_0_1"/>
<name>A0A0D3GFS9_9ORYZ</name>
<dbReference type="PROSITE" id="PS50600">
    <property type="entry name" value="ULP_PROTEASE"/>
    <property type="match status" value="1"/>
</dbReference>
<dbReference type="InterPro" id="IPR038765">
    <property type="entry name" value="Papain-like_cys_pep_sf"/>
</dbReference>
<reference evidence="6" key="2">
    <citation type="submission" date="2015-03" db="UniProtKB">
        <authorList>
            <consortium name="EnsemblPlants"/>
        </authorList>
    </citation>
    <scope>IDENTIFICATION</scope>
</reference>